<evidence type="ECO:0000313" key="2">
    <source>
        <dbReference type="EMBL" id="BDR60242.1"/>
    </source>
</evidence>
<accession>A0ABM8BG98</accession>
<organism evidence="2 3">
    <name type="scientific">Lactobacillus xylocopicola</name>
    <dbReference type="NCBI Taxonomy" id="2976676"/>
    <lineage>
        <taxon>Bacteria</taxon>
        <taxon>Bacillati</taxon>
        <taxon>Bacillota</taxon>
        <taxon>Bacilli</taxon>
        <taxon>Lactobacillales</taxon>
        <taxon>Lactobacillaceae</taxon>
        <taxon>Lactobacillus</taxon>
    </lineage>
</organism>
<comment type="similarity">
    <text evidence="1">Belongs to the ComF/GntX family.</text>
</comment>
<dbReference type="CDD" id="cd06223">
    <property type="entry name" value="PRTases_typeI"/>
    <property type="match status" value="1"/>
</dbReference>
<reference evidence="2 3" key="1">
    <citation type="journal article" date="2023" name="Microbiol. Spectr.">
        <title>Symbiosis of Carpenter Bees with Uncharacterized Lactic Acid Bacteria Showing NAD Auxotrophy.</title>
        <authorList>
            <person name="Kawasaki S."/>
            <person name="Ozawa K."/>
            <person name="Mori T."/>
            <person name="Yamamoto A."/>
            <person name="Ito M."/>
            <person name="Ohkuma M."/>
            <person name="Sakamoto M."/>
            <person name="Matsutani M."/>
        </authorList>
    </citation>
    <scope>NUCLEOTIDE SEQUENCE [LARGE SCALE GENOMIC DNA]</scope>
    <source>
        <strain evidence="2 3">Kim32-2</strain>
    </source>
</reference>
<dbReference type="InterPro" id="IPR029057">
    <property type="entry name" value="PRTase-like"/>
</dbReference>
<dbReference type="PANTHER" id="PTHR47505:SF1">
    <property type="entry name" value="DNA UTILIZATION PROTEIN YHGH"/>
    <property type="match status" value="1"/>
</dbReference>
<dbReference type="EMBL" id="AP026803">
    <property type="protein sequence ID" value="BDR60242.1"/>
    <property type="molecule type" value="Genomic_DNA"/>
</dbReference>
<evidence type="ECO:0000256" key="1">
    <source>
        <dbReference type="ARBA" id="ARBA00008007"/>
    </source>
</evidence>
<gene>
    <name evidence="2" type="ORF">KIM322_05030</name>
</gene>
<protein>
    <recommendedName>
        <fullName evidence="4">Competence protein ComFC</fullName>
    </recommendedName>
</protein>
<keyword evidence="3" id="KW-1185">Reference proteome</keyword>
<dbReference type="Gene3D" id="3.40.50.2020">
    <property type="match status" value="1"/>
</dbReference>
<name>A0ABM8BG98_9LACO</name>
<dbReference type="Proteomes" id="UP001321741">
    <property type="component" value="Chromosome"/>
</dbReference>
<sequence>MMVNFKRYGDYLLYQVLQELCYRELSKIKADFYVPVPTSPEHLAQRQFDTISAIYGDLVPLSNILLKGPGYGAQGEKTRADRLSSQQSFTVAKKTASNLNKHKVLLLDDIYTTGRTLYHARDALLSVFPQAQITSFTICR</sequence>
<evidence type="ECO:0000313" key="3">
    <source>
        <dbReference type="Proteomes" id="UP001321741"/>
    </source>
</evidence>
<dbReference type="InterPro" id="IPR051910">
    <property type="entry name" value="ComF/GntX_DNA_util-trans"/>
</dbReference>
<dbReference type="PANTHER" id="PTHR47505">
    <property type="entry name" value="DNA UTILIZATION PROTEIN YHGH"/>
    <property type="match status" value="1"/>
</dbReference>
<dbReference type="InterPro" id="IPR000836">
    <property type="entry name" value="PRTase_dom"/>
</dbReference>
<dbReference type="SUPFAM" id="SSF53271">
    <property type="entry name" value="PRTase-like"/>
    <property type="match status" value="1"/>
</dbReference>
<evidence type="ECO:0008006" key="4">
    <source>
        <dbReference type="Google" id="ProtNLM"/>
    </source>
</evidence>
<proteinExistence type="inferred from homology"/>